<accession>A0A7M5XG02</accession>
<evidence type="ECO:0000256" key="3">
    <source>
        <dbReference type="SAM" id="MobiDB-lite"/>
    </source>
</evidence>
<sequence length="539" mass="61683">MPRSRKNSTKTSDQERSSKDWGKLSIDNLRQKLRSQNLQTTGKKIELQNRLFNHFNPNPIQTTTEPISQANLSTLIQEFRTLRSDVETMKKHSKFSNINNNNINTTPSSFENPQQIINVAGEEIRAINTQKHKQQQSTNMIQQNVIEISNDETEQNEHGQQHDSPTFGFTSPPSSTHINQGSKVSRAGTIRRPLPHQTTIRRLGKVDIHTLTKKMHQLLSDSLAPRTNTQYHRCTSNYLLFCRHHNLQAFPIVELNLMLFTTFLSEHSSHSNIKVHLSSIKFHDIRHGYHTQLPPLPRLYLLIRSIKRTHGSTHSKPKRQPITIETLTSIYQHLQSSNLNNHDRQMLWTACTTAFFGFLRSSEYVSPSSHEYDPSSTLLYNDITHMASKVHINIKSSKTDPFRHGCILRLCPTNHPICPVTALKEYCRIHLKKSGPLFIFSNGCFLTRRKLNEFLQSTLNHTTHCPISTHSFRIGAATTAAAAGLPSWLIKQLGRWNSTCFETYIRIPDNTIRQTGQLLCGTKTLGHEIWNPDSIGFKQ</sequence>
<feature type="domain" description="SAP" evidence="4">
    <location>
        <begin position="21"/>
        <end position="55"/>
    </location>
</feature>
<dbReference type="PANTHER" id="PTHR34605">
    <property type="entry name" value="PHAGE_INTEGRASE DOMAIN-CONTAINING PROTEIN"/>
    <property type="match status" value="1"/>
</dbReference>
<dbReference type="Pfam" id="PF02037">
    <property type="entry name" value="SAP"/>
    <property type="match status" value="1"/>
</dbReference>
<reference evidence="5" key="1">
    <citation type="submission" date="2021-01" db="UniProtKB">
        <authorList>
            <consortium name="EnsemblMetazoa"/>
        </authorList>
    </citation>
    <scope>IDENTIFICATION</scope>
</reference>
<dbReference type="SUPFAM" id="SSF56349">
    <property type="entry name" value="DNA breaking-rejoining enzymes"/>
    <property type="match status" value="1"/>
</dbReference>
<dbReference type="GO" id="GO:0006310">
    <property type="term" value="P:DNA recombination"/>
    <property type="evidence" value="ECO:0007669"/>
    <property type="project" value="UniProtKB-KW"/>
</dbReference>
<dbReference type="Gene3D" id="1.10.150.130">
    <property type="match status" value="1"/>
</dbReference>
<protein>
    <recommendedName>
        <fullName evidence="4">SAP domain-containing protein</fullName>
    </recommendedName>
</protein>
<evidence type="ECO:0000313" key="5">
    <source>
        <dbReference type="EnsemblMetazoa" id="CLYHEMP022676.1"/>
    </source>
</evidence>
<feature type="compositionally biased region" description="Basic and acidic residues" evidence="3">
    <location>
        <begin position="12"/>
        <end position="22"/>
    </location>
</feature>
<proteinExistence type="predicted"/>
<dbReference type="Proteomes" id="UP000594262">
    <property type="component" value="Unplaced"/>
</dbReference>
<dbReference type="PANTHER" id="PTHR34605:SF3">
    <property type="entry name" value="P CELL-TYPE AGGLUTINATION PROTEIN MAP4-LIKE-RELATED"/>
    <property type="match status" value="1"/>
</dbReference>
<dbReference type="GO" id="GO:0015074">
    <property type="term" value="P:DNA integration"/>
    <property type="evidence" value="ECO:0007669"/>
    <property type="project" value="InterPro"/>
</dbReference>
<evidence type="ECO:0000313" key="6">
    <source>
        <dbReference type="Proteomes" id="UP000594262"/>
    </source>
</evidence>
<keyword evidence="6" id="KW-1185">Reference proteome</keyword>
<dbReference type="InterPro" id="IPR013762">
    <property type="entry name" value="Integrase-like_cat_sf"/>
</dbReference>
<dbReference type="InterPro" id="IPR003034">
    <property type="entry name" value="SAP_dom"/>
</dbReference>
<keyword evidence="1" id="KW-0238">DNA-binding</keyword>
<dbReference type="InterPro" id="IPR010998">
    <property type="entry name" value="Integrase_recombinase_N"/>
</dbReference>
<dbReference type="InterPro" id="IPR052925">
    <property type="entry name" value="Phage_Integrase-like_Recomb"/>
</dbReference>
<dbReference type="PROSITE" id="PS50800">
    <property type="entry name" value="SAP"/>
    <property type="match status" value="1"/>
</dbReference>
<dbReference type="Gene3D" id="1.10.720.30">
    <property type="entry name" value="SAP domain"/>
    <property type="match status" value="1"/>
</dbReference>
<dbReference type="EnsemblMetazoa" id="CLYHEMT022676.1">
    <property type="protein sequence ID" value="CLYHEMP022676.1"/>
    <property type="gene ID" value="CLYHEMG022676"/>
</dbReference>
<dbReference type="InterPro" id="IPR011010">
    <property type="entry name" value="DNA_brk_join_enz"/>
</dbReference>
<dbReference type="SUPFAM" id="SSF47823">
    <property type="entry name" value="lambda integrase-like, N-terminal domain"/>
    <property type="match status" value="1"/>
</dbReference>
<dbReference type="Gene3D" id="1.10.443.10">
    <property type="entry name" value="Intergrase catalytic core"/>
    <property type="match status" value="1"/>
</dbReference>
<dbReference type="AlphaFoldDB" id="A0A7M5XG02"/>
<evidence type="ECO:0000256" key="2">
    <source>
        <dbReference type="ARBA" id="ARBA00023172"/>
    </source>
</evidence>
<dbReference type="SUPFAM" id="SSF68906">
    <property type="entry name" value="SAP domain"/>
    <property type="match status" value="1"/>
</dbReference>
<dbReference type="OrthoDB" id="10068687at2759"/>
<dbReference type="GO" id="GO:0003677">
    <property type="term" value="F:DNA binding"/>
    <property type="evidence" value="ECO:0007669"/>
    <property type="project" value="UniProtKB-KW"/>
</dbReference>
<name>A0A7M5XG02_9CNID</name>
<keyword evidence="2" id="KW-0233">DNA recombination</keyword>
<dbReference type="InterPro" id="IPR036361">
    <property type="entry name" value="SAP_dom_sf"/>
</dbReference>
<evidence type="ECO:0000256" key="1">
    <source>
        <dbReference type="ARBA" id="ARBA00023125"/>
    </source>
</evidence>
<organism evidence="5 6">
    <name type="scientific">Clytia hemisphaerica</name>
    <dbReference type="NCBI Taxonomy" id="252671"/>
    <lineage>
        <taxon>Eukaryota</taxon>
        <taxon>Metazoa</taxon>
        <taxon>Cnidaria</taxon>
        <taxon>Hydrozoa</taxon>
        <taxon>Hydroidolina</taxon>
        <taxon>Leptothecata</taxon>
        <taxon>Obeliida</taxon>
        <taxon>Clytiidae</taxon>
        <taxon>Clytia</taxon>
    </lineage>
</organism>
<feature type="region of interest" description="Disordered" evidence="3">
    <location>
        <begin position="1"/>
        <end position="23"/>
    </location>
</feature>
<evidence type="ECO:0000259" key="4">
    <source>
        <dbReference type="PROSITE" id="PS50800"/>
    </source>
</evidence>